<name>A0ABP6M513_9ACTN</name>
<reference evidence="2" key="1">
    <citation type="journal article" date="2019" name="Int. J. Syst. Evol. Microbiol.">
        <title>The Global Catalogue of Microorganisms (GCM) 10K type strain sequencing project: providing services to taxonomists for standard genome sequencing and annotation.</title>
        <authorList>
            <consortium name="The Broad Institute Genomics Platform"/>
            <consortium name="The Broad Institute Genome Sequencing Center for Infectious Disease"/>
            <person name="Wu L."/>
            <person name="Ma J."/>
        </authorList>
    </citation>
    <scope>NUCLEOTIDE SEQUENCE [LARGE SCALE GENOMIC DNA]</scope>
    <source>
        <strain evidence="2">JCM 9091</strain>
    </source>
</reference>
<sequence>MTGGHGAWGSVVIDDQGRIALNAKYAVVAAANHFDVLAWTCPSLTGEYGVYDWTGPRQPATARYSRLPSAR</sequence>
<accession>A0ABP6M513</accession>
<dbReference type="EMBL" id="BAAAUF010000119">
    <property type="protein sequence ID" value="GAA3079044.1"/>
    <property type="molecule type" value="Genomic_DNA"/>
</dbReference>
<dbReference type="RefSeq" id="WP_234517371.1">
    <property type="nucleotide sequence ID" value="NZ_BAAAUF010000119.1"/>
</dbReference>
<evidence type="ECO:0000313" key="1">
    <source>
        <dbReference type="EMBL" id="GAA3079044.1"/>
    </source>
</evidence>
<comment type="caution">
    <text evidence="1">The sequence shown here is derived from an EMBL/GenBank/DDBJ whole genome shotgun (WGS) entry which is preliminary data.</text>
</comment>
<protein>
    <recommendedName>
        <fullName evidence="3">CN hydrolase domain-containing protein</fullName>
    </recommendedName>
</protein>
<gene>
    <name evidence="1" type="ORF">GCM10010448_70730</name>
</gene>
<proteinExistence type="predicted"/>
<dbReference type="Proteomes" id="UP001501532">
    <property type="component" value="Unassembled WGS sequence"/>
</dbReference>
<evidence type="ECO:0000313" key="2">
    <source>
        <dbReference type="Proteomes" id="UP001501532"/>
    </source>
</evidence>
<keyword evidence="2" id="KW-1185">Reference proteome</keyword>
<evidence type="ECO:0008006" key="3">
    <source>
        <dbReference type="Google" id="ProtNLM"/>
    </source>
</evidence>
<organism evidence="1 2">
    <name type="scientific">Streptomyces glomeratus</name>
    <dbReference type="NCBI Taxonomy" id="284452"/>
    <lineage>
        <taxon>Bacteria</taxon>
        <taxon>Bacillati</taxon>
        <taxon>Actinomycetota</taxon>
        <taxon>Actinomycetes</taxon>
        <taxon>Kitasatosporales</taxon>
        <taxon>Streptomycetaceae</taxon>
        <taxon>Streptomyces</taxon>
    </lineage>
</organism>